<organism evidence="3">
    <name type="scientific">Perkinsus marinus (strain ATCC 50983 / TXsc)</name>
    <dbReference type="NCBI Taxonomy" id="423536"/>
    <lineage>
        <taxon>Eukaryota</taxon>
        <taxon>Sar</taxon>
        <taxon>Alveolata</taxon>
        <taxon>Perkinsozoa</taxon>
        <taxon>Perkinsea</taxon>
        <taxon>Perkinsida</taxon>
        <taxon>Perkinsidae</taxon>
        <taxon>Perkinsus</taxon>
    </lineage>
</organism>
<protein>
    <submittedName>
        <fullName evidence="2">Uncharacterized protein</fullName>
    </submittedName>
</protein>
<evidence type="ECO:0000256" key="1">
    <source>
        <dbReference type="SAM" id="MobiDB-lite"/>
    </source>
</evidence>
<evidence type="ECO:0000313" key="2">
    <source>
        <dbReference type="EMBL" id="EER01097.1"/>
    </source>
</evidence>
<evidence type="ECO:0000313" key="3">
    <source>
        <dbReference type="Proteomes" id="UP000007800"/>
    </source>
</evidence>
<dbReference type="Proteomes" id="UP000007800">
    <property type="component" value="Unassembled WGS sequence"/>
</dbReference>
<dbReference type="GeneID" id="9057785"/>
<name>C5LQ88_PERM5</name>
<dbReference type="RefSeq" id="XP_002768379.1">
    <property type="nucleotide sequence ID" value="XM_002768333.1"/>
</dbReference>
<reference evidence="2 3" key="1">
    <citation type="submission" date="2008-07" db="EMBL/GenBank/DDBJ databases">
        <authorList>
            <person name="El-Sayed N."/>
            <person name="Caler E."/>
            <person name="Inman J."/>
            <person name="Amedeo P."/>
            <person name="Hass B."/>
            <person name="Wortman J."/>
        </authorList>
    </citation>
    <scope>NUCLEOTIDE SEQUENCE [LARGE SCALE GENOMIC DNA]</scope>
    <source>
        <strain evidence="3">ATCC 50983 / TXsc</strain>
    </source>
</reference>
<accession>C5LQ88</accession>
<keyword evidence="3" id="KW-1185">Reference proteome</keyword>
<dbReference type="OMA" id="HYRCGAD"/>
<dbReference type="InParanoid" id="C5LQ88"/>
<feature type="region of interest" description="Disordered" evidence="1">
    <location>
        <begin position="65"/>
        <end position="101"/>
    </location>
</feature>
<dbReference type="EMBL" id="GG684483">
    <property type="protein sequence ID" value="EER01097.1"/>
    <property type="molecule type" value="Genomic_DNA"/>
</dbReference>
<feature type="compositionally biased region" description="Polar residues" evidence="1">
    <location>
        <begin position="69"/>
        <end position="80"/>
    </location>
</feature>
<proteinExistence type="predicted"/>
<dbReference type="AlphaFoldDB" id="C5LQ88"/>
<gene>
    <name evidence="2" type="ORF">Pmar_PMAR008646</name>
</gene>
<sequence length="101" mass="10968">MSASVKPLTLNDVLSAAQEHHHYRCGADDGNLSERLVDGSKLAELEREQEAIDALGKGRLGNMILNMDKGNSSPKESYTVSDAPEDEDDNVKTVGKRSLQV</sequence>